<dbReference type="EMBL" id="CAJNOR010002197">
    <property type="protein sequence ID" value="CAF1261575.1"/>
    <property type="molecule type" value="Genomic_DNA"/>
</dbReference>
<dbReference type="Proteomes" id="UP000663852">
    <property type="component" value="Unassembled WGS sequence"/>
</dbReference>
<protein>
    <recommendedName>
        <fullName evidence="5">Transposase</fullName>
    </recommendedName>
</protein>
<reference evidence="2" key="1">
    <citation type="submission" date="2021-02" db="EMBL/GenBank/DDBJ databases">
        <authorList>
            <person name="Nowell W R."/>
        </authorList>
    </citation>
    <scope>NUCLEOTIDE SEQUENCE</scope>
</reference>
<dbReference type="PANTHER" id="PTHR46060">
    <property type="entry name" value="MARINER MOS1 TRANSPOSASE-LIKE PROTEIN"/>
    <property type="match status" value="1"/>
</dbReference>
<name>A0A815MQ67_ADIRI</name>
<dbReference type="GO" id="GO:0003676">
    <property type="term" value="F:nucleic acid binding"/>
    <property type="evidence" value="ECO:0007669"/>
    <property type="project" value="InterPro"/>
</dbReference>
<organism evidence="2 4">
    <name type="scientific">Adineta ricciae</name>
    <name type="common">Rotifer</name>
    <dbReference type="NCBI Taxonomy" id="249248"/>
    <lineage>
        <taxon>Eukaryota</taxon>
        <taxon>Metazoa</taxon>
        <taxon>Spiralia</taxon>
        <taxon>Gnathifera</taxon>
        <taxon>Rotifera</taxon>
        <taxon>Eurotatoria</taxon>
        <taxon>Bdelloidea</taxon>
        <taxon>Adinetida</taxon>
        <taxon>Adinetidae</taxon>
        <taxon>Adineta</taxon>
    </lineage>
</organism>
<accession>A0A815MQ67</accession>
<comment type="caution">
    <text evidence="2">The sequence shown here is derived from an EMBL/GenBank/DDBJ whole genome shotgun (WGS) entry which is preliminary data.</text>
</comment>
<keyword evidence="3" id="KW-1185">Reference proteome</keyword>
<evidence type="ECO:0000313" key="1">
    <source>
        <dbReference type="EMBL" id="CAF1261575.1"/>
    </source>
</evidence>
<evidence type="ECO:0000313" key="2">
    <source>
        <dbReference type="EMBL" id="CAF1419283.1"/>
    </source>
</evidence>
<dbReference type="Gene3D" id="3.30.420.10">
    <property type="entry name" value="Ribonuclease H-like superfamily/Ribonuclease H"/>
    <property type="match status" value="1"/>
</dbReference>
<dbReference type="PANTHER" id="PTHR46060:SF1">
    <property type="entry name" value="MARINER MOS1 TRANSPOSASE-LIKE PROTEIN"/>
    <property type="match status" value="1"/>
</dbReference>
<proteinExistence type="predicted"/>
<evidence type="ECO:0000313" key="3">
    <source>
        <dbReference type="Proteomes" id="UP000663828"/>
    </source>
</evidence>
<dbReference type="OrthoDB" id="10017160at2759"/>
<dbReference type="InterPro" id="IPR036397">
    <property type="entry name" value="RNaseH_sf"/>
</dbReference>
<sequence>MQRFRQGRTSLEDDPRIGRPVTSIADTNIEAVRTLIEENPHISIRYLAFELGVSYGAICGIIHDELKLKKLCARWVPHELNEQCKKQRVEICRANLAKLESGQSRLCDIVSADETWIYHRSITSKQSNMTWYAQD</sequence>
<dbReference type="InterPro" id="IPR052709">
    <property type="entry name" value="Transposase-MT_Hybrid"/>
</dbReference>
<dbReference type="Proteomes" id="UP000663828">
    <property type="component" value="Unassembled WGS sequence"/>
</dbReference>
<evidence type="ECO:0008006" key="5">
    <source>
        <dbReference type="Google" id="ProtNLM"/>
    </source>
</evidence>
<dbReference type="AlphaFoldDB" id="A0A815MQ67"/>
<evidence type="ECO:0000313" key="4">
    <source>
        <dbReference type="Proteomes" id="UP000663852"/>
    </source>
</evidence>
<dbReference type="EMBL" id="CAJNOJ010000366">
    <property type="protein sequence ID" value="CAF1419283.1"/>
    <property type="molecule type" value="Genomic_DNA"/>
</dbReference>
<gene>
    <name evidence="2" type="ORF">EDS130_LOCUS37341</name>
    <name evidence="1" type="ORF">XAT740_LOCUS26808</name>
</gene>